<feature type="compositionally biased region" description="Acidic residues" evidence="1">
    <location>
        <begin position="109"/>
        <end position="124"/>
    </location>
</feature>
<evidence type="ECO:0000256" key="1">
    <source>
        <dbReference type="SAM" id="MobiDB-lite"/>
    </source>
</evidence>
<gene>
    <name evidence="2" type="ORF">SAMN05444280_12620</name>
</gene>
<dbReference type="OrthoDB" id="598142at2"/>
<protein>
    <recommendedName>
        <fullName evidence="4">DUF3127 domain-containing protein</fullName>
    </recommendedName>
</protein>
<sequence length="124" mass="14106">MSLQVTGKIQQILKPESGVSRAGKEWKKQEFVIETEEQFPRKVCFTLFGDKSSLLDGFSEGDEVDVSFNLESREFNGKWYHNINAWKLDKKQGEGSLPEPPPEFRPEDIPPEPADDSDSSDLPF</sequence>
<dbReference type="EMBL" id="FQZE01000026">
    <property type="protein sequence ID" value="SHJ68059.1"/>
    <property type="molecule type" value="Genomic_DNA"/>
</dbReference>
<dbReference type="RefSeq" id="WP_073171440.1">
    <property type="nucleotide sequence ID" value="NZ_FQZE01000026.1"/>
</dbReference>
<dbReference type="Pfam" id="PF11325">
    <property type="entry name" value="DUF3127"/>
    <property type="match status" value="1"/>
</dbReference>
<keyword evidence="3" id="KW-1185">Reference proteome</keyword>
<evidence type="ECO:0008006" key="4">
    <source>
        <dbReference type="Google" id="ProtNLM"/>
    </source>
</evidence>
<evidence type="ECO:0000313" key="3">
    <source>
        <dbReference type="Proteomes" id="UP000184050"/>
    </source>
</evidence>
<reference evidence="2 3" key="1">
    <citation type="submission" date="2016-11" db="EMBL/GenBank/DDBJ databases">
        <authorList>
            <person name="Jaros S."/>
            <person name="Januszkiewicz K."/>
            <person name="Wedrychowicz H."/>
        </authorList>
    </citation>
    <scope>NUCLEOTIDE SEQUENCE [LARGE SCALE GENOMIC DNA]</scope>
    <source>
        <strain evidence="2 3">DSM 27063</strain>
    </source>
</reference>
<dbReference type="Gene3D" id="2.40.50.140">
    <property type="entry name" value="Nucleic acid-binding proteins"/>
    <property type="match status" value="1"/>
</dbReference>
<organism evidence="2 3">
    <name type="scientific">Tangfeifania diversioriginum</name>
    <dbReference type="NCBI Taxonomy" id="1168035"/>
    <lineage>
        <taxon>Bacteria</taxon>
        <taxon>Pseudomonadati</taxon>
        <taxon>Bacteroidota</taxon>
        <taxon>Bacteroidia</taxon>
        <taxon>Marinilabiliales</taxon>
        <taxon>Prolixibacteraceae</taxon>
        <taxon>Tangfeifania</taxon>
    </lineage>
</organism>
<dbReference type="Proteomes" id="UP000184050">
    <property type="component" value="Unassembled WGS sequence"/>
</dbReference>
<dbReference type="InterPro" id="IPR021474">
    <property type="entry name" value="DUF3127"/>
</dbReference>
<dbReference type="AlphaFoldDB" id="A0A1M6LA97"/>
<evidence type="ECO:0000313" key="2">
    <source>
        <dbReference type="EMBL" id="SHJ68059.1"/>
    </source>
</evidence>
<name>A0A1M6LA97_9BACT</name>
<feature type="region of interest" description="Disordered" evidence="1">
    <location>
        <begin position="90"/>
        <end position="124"/>
    </location>
</feature>
<proteinExistence type="predicted"/>
<dbReference type="InterPro" id="IPR012340">
    <property type="entry name" value="NA-bd_OB-fold"/>
</dbReference>
<dbReference type="STRING" id="1168035.SAMN05444280_12620"/>
<accession>A0A1M6LA97</accession>